<comment type="similarity">
    <text evidence="3">Belongs to the Spartan family.</text>
</comment>
<feature type="region of interest" description="Disordered" evidence="16">
    <location>
        <begin position="96"/>
        <end position="302"/>
    </location>
</feature>
<reference evidence="18" key="1">
    <citation type="submission" date="2021-10" db="EMBL/GenBank/DDBJ databases">
        <title>Tropical sea cucumber genome reveals ecological adaptation and Cuvierian tubules defense mechanism.</title>
        <authorList>
            <person name="Chen T."/>
        </authorList>
    </citation>
    <scope>NUCLEOTIDE SEQUENCE</scope>
    <source>
        <strain evidence="18">Nanhai2018</strain>
        <tissue evidence="18">Muscle</tissue>
    </source>
</reference>
<dbReference type="SMART" id="SM00731">
    <property type="entry name" value="SprT"/>
    <property type="match status" value="1"/>
</dbReference>
<dbReference type="InterPro" id="IPR006642">
    <property type="entry name" value="Rad18_UBZ4"/>
</dbReference>
<evidence type="ECO:0000256" key="8">
    <source>
        <dbReference type="ARBA" id="ARBA00022771"/>
    </source>
</evidence>
<proteinExistence type="inferred from homology"/>
<evidence type="ECO:0000256" key="3">
    <source>
        <dbReference type="ARBA" id="ARBA00010724"/>
    </source>
</evidence>
<evidence type="ECO:0000256" key="2">
    <source>
        <dbReference type="ARBA" id="ARBA00004286"/>
    </source>
</evidence>
<dbReference type="PROSITE" id="PS51908">
    <property type="entry name" value="ZF_UBZ4"/>
    <property type="match status" value="1"/>
</dbReference>
<evidence type="ECO:0000256" key="1">
    <source>
        <dbReference type="ARBA" id="ARBA00004123"/>
    </source>
</evidence>
<evidence type="ECO:0000256" key="11">
    <source>
        <dbReference type="ARBA" id="ARBA00023049"/>
    </source>
</evidence>
<keyword evidence="4" id="KW-0158">Chromosome</keyword>
<dbReference type="GO" id="GO:0006281">
    <property type="term" value="P:DNA repair"/>
    <property type="evidence" value="ECO:0007669"/>
    <property type="project" value="UniProtKB-KW"/>
</dbReference>
<dbReference type="InterPro" id="IPR044245">
    <property type="entry name" value="Spartan"/>
</dbReference>
<dbReference type="GO" id="GO:0003697">
    <property type="term" value="F:single-stranded DNA binding"/>
    <property type="evidence" value="ECO:0007669"/>
    <property type="project" value="InterPro"/>
</dbReference>
<evidence type="ECO:0000256" key="5">
    <source>
        <dbReference type="ARBA" id="ARBA00022670"/>
    </source>
</evidence>
<dbReference type="GO" id="GO:0006508">
    <property type="term" value="P:proteolysis"/>
    <property type="evidence" value="ECO:0007669"/>
    <property type="project" value="UniProtKB-KW"/>
</dbReference>
<dbReference type="GO" id="GO:0005694">
    <property type="term" value="C:chromosome"/>
    <property type="evidence" value="ECO:0007669"/>
    <property type="project" value="UniProtKB-SubCell"/>
</dbReference>
<keyword evidence="11" id="KW-0482">Metalloprotease</keyword>
<dbReference type="Pfam" id="PF22934">
    <property type="entry name" value="SPRTN_ZBD"/>
    <property type="match status" value="1"/>
</dbReference>
<dbReference type="Pfam" id="PF10263">
    <property type="entry name" value="SprT-like"/>
    <property type="match status" value="1"/>
</dbReference>
<evidence type="ECO:0000259" key="17">
    <source>
        <dbReference type="PROSITE" id="PS51908"/>
    </source>
</evidence>
<evidence type="ECO:0000256" key="6">
    <source>
        <dbReference type="ARBA" id="ARBA00022723"/>
    </source>
</evidence>
<dbReference type="GO" id="GO:0004222">
    <property type="term" value="F:metalloendopeptidase activity"/>
    <property type="evidence" value="ECO:0007669"/>
    <property type="project" value="InterPro"/>
</dbReference>
<comment type="subcellular location">
    <subcellularLocation>
        <location evidence="2">Chromosome</location>
    </subcellularLocation>
    <subcellularLocation>
        <location evidence="1">Nucleus</location>
    </subcellularLocation>
</comment>
<keyword evidence="5" id="KW-0645">Protease</keyword>
<feature type="region of interest" description="Disordered" evidence="16">
    <location>
        <begin position="353"/>
        <end position="384"/>
    </location>
</feature>
<dbReference type="PANTHER" id="PTHR21220">
    <property type="entry name" value="DNA-DEPENDENT METALLOPROTEASE SPRTN"/>
    <property type="match status" value="1"/>
</dbReference>
<feature type="domain" description="UBZ4-type" evidence="17">
    <location>
        <begin position="420"/>
        <end position="445"/>
    </location>
</feature>
<evidence type="ECO:0000313" key="18">
    <source>
        <dbReference type="EMBL" id="KAJ8045753.1"/>
    </source>
</evidence>
<keyword evidence="7 15" id="KW-0227">DNA damage</keyword>
<sequence length="445" mass="49955">MIHAYLFVTQNNRDRDGHGPEFCKHMYRINKESGTKITIYHTFHDEVDNYRQHWWHCDGPCQKWKPYFGYVKRAMNRAPSAQDNWWARHQQTCGGTYTKVKEPEGYSNKKRKKGENENDETDSEEKKQKKNGSQDIRNFLPFSGTGHRLGGSTTNVAPGIAGPSRSHLLTGGSESKENTNSKVVTHSDKRSPSTDSDLYRPVGQSGLRNDLPSGSGKDVSMKRAGTMDKTTDSLDYEKKQKKLKDLKAIFLSSSEDEEEDERAVEKFKKHSEERKSEDGNNRPSVYLPNRTQGSDTSQTSCKKDTAFGDNVLSKTFDSNNSLDVNSKFLKTASGYNSVTKSKSLVSKISDRDSKTGLKNFSSERGGPSEDVVRRKHPSGQGSLHHIVDRMKRKSGEGEELSTDGVERFHRAEPAESSKQNVTCPVCGKEELNTNINSHLDICLSG</sequence>
<dbReference type="GO" id="GO:0008270">
    <property type="term" value="F:zinc ion binding"/>
    <property type="evidence" value="ECO:0007669"/>
    <property type="project" value="UniProtKB-KW"/>
</dbReference>
<dbReference type="GO" id="GO:0031593">
    <property type="term" value="F:polyubiquitin modification-dependent protein binding"/>
    <property type="evidence" value="ECO:0007669"/>
    <property type="project" value="TreeGrafter"/>
</dbReference>
<dbReference type="Proteomes" id="UP001152320">
    <property type="component" value="Chromosome 3"/>
</dbReference>
<evidence type="ECO:0000256" key="13">
    <source>
        <dbReference type="ARBA" id="ARBA00023242"/>
    </source>
</evidence>
<protein>
    <recommendedName>
        <fullName evidence="14">Protein with SprT-like domain at the N terminus</fullName>
    </recommendedName>
</protein>
<evidence type="ECO:0000256" key="12">
    <source>
        <dbReference type="ARBA" id="ARBA00023204"/>
    </source>
</evidence>
<dbReference type="InterPro" id="IPR006640">
    <property type="entry name" value="SprT-like_domain"/>
</dbReference>
<evidence type="ECO:0000256" key="9">
    <source>
        <dbReference type="ARBA" id="ARBA00022801"/>
    </source>
</evidence>
<dbReference type="AlphaFoldDB" id="A0A9Q1CI69"/>
<evidence type="ECO:0000256" key="16">
    <source>
        <dbReference type="SAM" id="MobiDB-lite"/>
    </source>
</evidence>
<feature type="compositionally biased region" description="Basic and acidic residues" evidence="16">
    <location>
        <begin position="263"/>
        <end position="280"/>
    </location>
</feature>
<accession>A0A9Q1CI69</accession>
<dbReference type="Gene3D" id="3.30.160.60">
    <property type="entry name" value="Classic Zinc Finger"/>
    <property type="match status" value="1"/>
</dbReference>
<keyword evidence="12 15" id="KW-0234">DNA repair</keyword>
<name>A0A9Q1CI69_HOLLE</name>
<dbReference type="EMBL" id="JAIZAY010000003">
    <property type="protein sequence ID" value="KAJ8045753.1"/>
    <property type="molecule type" value="Genomic_DNA"/>
</dbReference>
<organism evidence="18 19">
    <name type="scientific">Holothuria leucospilota</name>
    <name type="common">Black long sea cucumber</name>
    <name type="synonym">Mertensiothuria leucospilota</name>
    <dbReference type="NCBI Taxonomy" id="206669"/>
    <lineage>
        <taxon>Eukaryota</taxon>
        <taxon>Metazoa</taxon>
        <taxon>Echinodermata</taxon>
        <taxon>Eleutherozoa</taxon>
        <taxon>Echinozoa</taxon>
        <taxon>Holothuroidea</taxon>
        <taxon>Aspidochirotacea</taxon>
        <taxon>Aspidochirotida</taxon>
        <taxon>Holothuriidae</taxon>
        <taxon>Holothuria</taxon>
    </lineage>
</organism>
<evidence type="ECO:0000256" key="10">
    <source>
        <dbReference type="ARBA" id="ARBA00022833"/>
    </source>
</evidence>
<gene>
    <name evidence="18" type="ORF">HOLleu_08824</name>
</gene>
<dbReference type="PANTHER" id="PTHR21220:SF0">
    <property type="entry name" value="DNA-DEPENDENT METALLOPROTEASE SPRTN"/>
    <property type="match status" value="1"/>
</dbReference>
<comment type="caution">
    <text evidence="18">The sequence shown here is derived from an EMBL/GenBank/DDBJ whole genome shotgun (WGS) entry which is preliminary data.</text>
</comment>
<evidence type="ECO:0000256" key="7">
    <source>
        <dbReference type="ARBA" id="ARBA00022763"/>
    </source>
</evidence>
<keyword evidence="6" id="KW-0479">Metal-binding</keyword>
<evidence type="ECO:0000313" key="19">
    <source>
        <dbReference type="Proteomes" id="UP001152320"/>
    </source>
</evidence>
<keyword evidence="19" id="KW-1185">Reference proteome</keyword>
<dbReference type="InterPro" id="IPR055220">
    <property type="entry name" value="SPRTN_ZBD"/>
</dbReference>
<dbReference type="SMART" id="SM00734">
    <property type="entry name" value="ZnF_Rad18"/>
    <property type="match status" value="1"/>
</dbReference>
<feature type="compositionally biased region" description="Basic and acidic residues" evidence="16">
    <location>
        <begin position="174"/>
        <end position="192"/>
    </location>
</feature>
<keyword evidence="9" id="KW-0378">Hydrolase</keyword>
<keyword evidence="13" id="KW-0539">Nucleus</keyword>
<evidence type="ECO:0000256" key="14">
    <source>
        <dbReference type="ARBA" id="ARBA00030396"/>
    </source>
</evidence>
<feature type="compositionally biased region" description="Polar residues" evidence="16">
    <location>
        <begin position="289"/>
        <end position="300"/>
    </location>
</feature>
<keyword evidence="10" id="KW-0862">Zinc</keyword>
<evidence type="ECO:0000256" key="15">
    <source>
        <dbReference type="PROSITE-ProRule" id="PRU01256"/>
    </source>
</evidence>
<keyword evidence="8 15" id="KW-0863">Zinc-finger</keyword>
<evidence type="ECO:0000256" key="4">
    <source>
        <dbReference type="ARBA" id="ARBA00022454"/>
    </source>
</evidence>
<feature type="compositionally biased region" description="Basic and acidic residues" evidence="16">
    <location>
        <begin position="219"/>
        <end position="247"/>
    </location>
</feature>
<dbReference type="GO" id="GO:0005634">
    <property type="term" value="C:nucleus"/>
    <property type="evidence" value="ECO:0007669"/>
    <property type="project" value="UniProtKB-SubCell"/>
</dbReference>
<dbReference type="OrthoDB" id="5236983at2759"/>